<keyword evidence="2" id="KW-1185">Reference proteome</keyword>
<evidence type="ECO:0000313" key="2">
    <source>
        <dbReference type="Proteomes" id="UP001345219"/>
    </source>
</evidence>
<dbReference type="AlphaFoldDB" id="A0AAN7KT87"/>
<dbReference type="Proteomes" id="UP001345219">
    <property type="component" value="Chromosome 22"/>
</dbReference>
<organism evidence="1 2">
    <name type="scientific">Trapa incisa</name>
    <dbReference type="NCBI Taxonomy" id="236973"/>
    <lineage>
        <taxon>Eukaryota</taxon>
        <taxon>Viridiplantae</taxon>
        <taxon>Streptophyta</taxon>
        <taxon>Embryophyta</taxon>
        <taxon>Tracheophyta</taxon>
        <taxon>Spermatophyta</taxon>
        <taxon>Magnoliopsida</taxon>
        <taxon>eudicotyledons</taxon>
        <taxon>Gunneridae</taxon>
        <taxon>Pentapetalae</taxon>
        <taxon>rosids</taxon>
        <taxon>malvids</taxon>
        <taxon>Myrtales</taxon>
        <taxon>Lythraceae</taxon>
        <taxon>Trapa</taxon>
    </lineage>
</organism>
<dbReference type="EMBL" id="JAXIOK010000004">
    <property type="protein sequence ID" value="KAK4772992.1"/>
    <property type="molecule type" value="Genomic_DNA"/>
</dbReference>
<protein>
    <submittedName>
        <fullName evidence="1">Uncharacterized protein</fullName>
    </submittedName>
</protein>
<reference evidence="1 2" key="1">
    <citation type="journal article" date="2023" name="Hortic Res">
        <title>Pangenome of water caltrop reveals structural variations and asymmetric subgenome divergence after allopolyploidization.</title>
        <authorList>
            <person name="Zhang X."/>
            <person name="Chen Y."/>
            <person name="Wang L."/>
            <person name="Yuan Y."/>
            <person name="Fang M."/>
            <person name="Shi L."/>
            <person name="Lu R."/>
            <person name="Comes H.P."/>
            <person name="Ma Y."/>
            <person name="Chen Y."/>
            <person name="Huang G."/>
            <person name="Zhou Y."/>
            <person name="Zheng Z."/>
            <person name="Qiu Y."/>
        </authorList>
    </citation>
    <scope>NUCLEOTIDE SEQUENCE [LARGE SCALE GENOMIC DNA]</scope>
    <source>
        <tissue evidence="1">Roots</tissue>
    </source>
</reference>
<name>A0AAN7KT87_9MYRT</name>
<evidence type="ECO:0000313" key="1">
    <source>
        <dbReference type="EMBL" id="KAK4772992.1"/>
    </source>
</evidence>
<comment type="caution">
    <text evidence="1">The sequence shown here is derived from an EMBL/GenBank/DDBJ whole genome shotgun (WGS) entry which is preliminary data.</text>
</comment>
<accession>A0AAN7KT87</accession>
<gene>
    <name evidence="1" type="ORF">SAY87_028011</name>
</gene>
<proteinExistence type="predicted"/>
<sequence>MAKSLCSQTYKGSLDPRSIAIVEPGYRETEGEKINSMARQQEDNNCGGGGFGGFIKEMPKIGGPLGGSLGISRGTDFQSLYGQSLISGAGGLGLNRIHDNGDANGGRAVAAQIHNGVGW</sequence>